<evidence type="ECO:0000256" key="1">
    <source>
        <dbReference type="SAM" id="MobiDB-lite"/>
    </source>
</evidence>
<dbReference type="Proteomes" id="UP000325255">
    <property type="component" value="Unassembled WGS sequence"/>
</dbReference>
<evidence type="ECO:0000313" key="2">
    <source>
        <dbReference type="EMBL" id="KAA5611879.1"/>
    </source>
</evidence>
<organism evidence="2 3">
    <name type="scientific">Rhodovastum atsumiense</name>
    <dbReference type="NCBI Taxonomy" id="504468"/>
    <lineage>
        <taxon>Bacteria</taxon>
        <taxon>Pseudomonadati</taxon>
        <taxon>Pseudomonadota</taxon>
        <taxon>Alphaproteobacteria</taxon>
        <taxon>Acetobacterales</taxon>
        <taxon>Acetobacteraceae</taxon>
        <taxon>Rhodovastum</taxon>
    </lineage>
</organism>
<reference evidence="2 3" key="1">
    <citation type="submission" date="2019-09" db="EMBL/GenBank/DDBJ databases">
        <title>Genome sequence of Rhodovastum atsumiense, a diverse member of the Acetobacteraceae family of non-sulfur purple photosynthetic bacteria.</title>
        <authorList>
            <person name="Meyer T."/>
            <person name="Kyndt J."/>
        </authorList>
    </citation>
    <scope>NUCLEOTIDE SEQUENCE [LARGE SCALE GENOMIC DNA]</scope>
    <source>
        <strain evidence="2 3">DSM 21279</strain>
    </source>
</reference>
<dbReference type="OrthoDB" id="8019720at2"/>
<dbReference type="EMBL" id="VWPK01000017">
    <property type="protein sequence ID" value="KAA5611879.1"/>
    <property type="molecule type" value="Genomic_DNA"/>
</dbReference>
<sequence length="697" mass="74860">MIDVSSYKIAVDIAINNNVQANLSQIINRFQTVNMHIKGANASLGQTTSQVTRLRSSVDSLASAFRGVHSAIRATGDGLAALGGLAAAQSAAAEVMHAAGEQRRAMIGLSLGSLSKPEIEDVRQLARDIVRNGRGDSTVAGTMETVSAAFGATRDLTAARALAPGLLDLTTTAQVSGVRTSPEYSLNAMRWVDKTGRLFNPDHTVNLHGALEELQGIQIATALSHGQVNATTLNMGGAILGAATLKDMNWEARYGWMPEFLNAMSAGGQGSRGATSLQAIVRQLGSGRGISQVSMREMIRNGWINTDAHGNAVGVTRNKGGGFDVDPAKAFKDYAAFRQNEFKWLDEHLRSASGRRGISATDVAQRTFGTSTGQRGAAEIVVIFEAMRRFAESAMREKATHTPSDRAAEVRQGDWQNNVTQLLNALTDLKANLGDAMMDDAIRHMRALTESVRGFADYVTKNKDDVRAITENLLGAAGLAAIIGLTSRLGLLARAFWPFAVGEAAMKALEYLTGEKGFKAIEVAIQRLADVWKRLPEMPGWMRSSYTASELEDANRQFRSDVDGRTPAVPDSAAEYQREADRLLRERRKRWGGTSRPGGAPDRPPSLDEMLKGMGLTLPQNSTPVPGGGGAVIPQSYVPPASRQDVVVQNITYLDGDVVYRSVTRRLDKAARRPSAGYSGPDTRMVPVQPGAMPMSV</sequence>
<protein>
    <submittedName>
        <fullName evidence="2">Uncharacterized protein</fullName>
    </submittedName>
</protein>
<accession>A0A5M6IVB0</accession>
<dbReference type="AlphaFoldDB" id="A0A5M6IVB0"/>
<gene>
    <name evidence="2" type="ORF">F1189_12670</name>
</gene>
<keyword evidence="3" id="KW-1185">Reference proteome</keyword>
<comment type="caution">
    <text evidence="2">The sequence shown here is derived from an EMBL/GenBank/DDBJ whole genome shotgun (WGS) entry which is preliminary data.</text>
</comment>
<feature type="region of interest" description="Disordered" evidence="1">
    <location>
        <begin position="586"/>
        <end position="607"/>
    </location>
</feature>
<proteinExistence type="predicted"/>
<evidence type="ECO:0000313" key="3">
    <source>
        <dbReference type="Proteomes" id="UP000325255"/>
    </source>
</evidence>
<dbReference type="RefSeq" id="WP_150041163.1">
    <property type="nucleotide sequence ID" value="NZ_OW485605.1"/>
</dbReference>
<feature type="region of interest" description="Disordered" evidence="1">
    <location>
        <begin position="671"/>
        <end position="697"/>
    </location>
</feature>
<name>A0A5M6IVB0_9PROT</name>